<evidence type="ECO:0000313" key="3">
    <source>
        <dbReference type="Proteomes" id="UP001165060"/>
    </source>
</evidence>
<gene>
    <name evidence="2" type="ORF">TeGR_g12494</name>
</gene>
<feature type="domain" description="JmjC" evidence="1">
    <location>
        <begin position="205"/>
        <end position="364"/>
    </location>
</feature>
<dbReference type="Gene3D" id="2.60.120.650">
    <property type="entry name" value="Cupin"/>
    <property type="match status" value="1"/>
</dbReference>
<accession>A0ABQ6M801</accession>
<evidence type="ECO:0000259" key="1">
    <source>
        <dbReference type="PROSITE" id="PS51184"/>
    </source>
</evidence>
<organism evidence="2 3">
    <name type="scientific">Tetraparma gracilis</name>
    <dbReference type="NCBI Taxonomy" id="2962635"/>
    <lineage>
        <taxon>Eukaryota</taxon>
        <taxon>Sar</taxon>
        <taxon>Stramenopiles</taxon>
        <taxon>Ochrophyta</taxon>
        <taxon>Bolidophyceae</taxon>
        <taxon>Parmales</taxon>
        <taxon>Triparmaceae</taxon>
        <taxon>Tetraparma</taxon>
    </lineage>
</organism>
<dbReference type="EMBL" id="BRYB01001239">
    <property type="protein sequence ID" value="GMI21335.1"/>
    <property type="molecule type" value="Genomic_DNA"/>
</dbReference>
<dbReference type="PANTHER" id="PTHR12480:SF6">
    <property type="entry name" value="2-OXOGLUTARATE AND IRON-DEPENDENT OXYGENASE JMJD4"/>
    <property type="match status" value="1"/>
</dbReference>
<dbReference type="InterPro" id="IPR003347">
    <property type="entry name" value="JmjC_dom"/>
</dbReference>
<dbReference type="Pfam" id="PF13621">
    <property type="entry name" value="Cupin_8"/>
    <property type="match status" value="1"/>
</dbReference>
<dbReference type="PROSITE" id="PS51184">
    <property type="entry name" value="JMJC"/>
    <property type="match status" value="1"/>
</dbReference>
<proteinExistence type="predicted"/>
<dbReference type="Proteomes" id="UP001165060">
    <property type="component" value="Unassembled WGS sequence"/>
</dbReference>
<keyword evidence="3" id="KW-1185">Reference proteome</keyword>
<comment type="caution">
    <text evidence="2">The sequence shown here is derived from an EMBL/GenBank/DDBJ whole genome shotgun (WGS) entry which is preliminary data.</text>
</comment>
<dbReference type="PANTHER" id="PTHR12480">
    <property type="entry name" value="ARGININE DEMETHYLASE AND LYSYL-HYDROXYLASE JMJD"/>
    <property type="match status" value="1"/>
</dbReference>
<dbReference type="InterPro" id="IPR050910">
    <property type="entry name" value="JMJD6_ArgDemeth/LysHydrox"/>
</dbReference>
<reference evidence="2 3" key="1">
    <citation type="journal article" date="2023" name="Commun. Biol.">
        <title>Genome analysis of Parmales, the sister group of diatoms, reveals the evolutionary specialization of diatoms from phago-mixotrophs to photoautotrophs.</title>
        <authorList>
            <person name="Ban H."/>
            <person name="Sato S."/>
            <person name="Yoshikawa S."/>
            <person name="Yamada K."/>
            <person name="Nakamura Y."/>
            <person name="Ichinomiya M."/>
            <person name="Sato N."/>
            <person name="Blanc-Mathieu R."/>
            <person name="Endo H."/>
            <person name="Kuwata A."/>
            <person name="Ogata H."/>
        </authorList>
    </citation>
    <scope>NUCLEOTIDE SEQUENCE [LARGE SCALE GENOMIC DNA]</scope>
</reference>
<dbReference type="SUPFAM" id="SSF51197">
    <property type="entry name" value="Clavaminate synthase-like"/>
    <property type="match status" value="1"/>
</dbReference>
<name>A0ABQ6M801_9STRA</name>
<dbReference type="InterPro" id="IPR041667">
    <property type="entry name" value="Cupin_8"/>
</dbReference>
<protein>
    <recommendedName>
        <fullName evidence="1">JmjC domain-containing protein</fullName>
    </recommendedName>
</protein>
<dbReference type="SMART" id="SM00558">
    <property type="entry name" value="JmjC"/>
    <property type="match status" value="1"/>
</dbReference>
<evidence type="ECO:0000313" key="2">
    <source>
        <dbReference type="EMBL" id="GMI21335.1"/>
    </source>
</evidence>
<sequence length="481" mass="52558">MHSIGVLKLLHSALTANGTRQELLADAYFDGRLDALGVYVEDSAPATAAAATAAAATAAAATAAAATAAADDYIPSSSPSSVPREDGLSFPYASFVSRYMSPNLPVLLSGLTSSWPAAETWVTPDAEPDLAHLGRAFRDTRAPVHFTALPPGAASVFGAPPARPLARESTVGEFADWWEEHLSARGEAPPGAPRELRYLKDWSFGPSLPAAEVYSCPRFFREDWLNDLQASYRFVYLGPAGTCTRLHADVLRSFSWSSNLAGRKRWYLIPPTHTHLLYDRFGQALAPHLHADLEGGEGQLGTFPGLALAREVAVEVIQEAGETLFVPSGWHHTVENLKDTLSVNHNWLNGYNMRGSWGKLSEEVEALRALSLREEKVEQEGEPAADAWVKDESEEAARRQQEQTVATTEGDFVLLYDVIAHQLGLERGLRPDELDTIEDVLGSMVESVGRGDLFGVKEKGEGGWWRGEELMEVVRRRRMLV</sequence>